<gene>
    <name evidence="6" type="ORF">E0485_15630</name>
</gene>
<evidence type="ECO:0000313" key="7">
    <source>
        <dbReference type="Proteomes" id="UP000295418"/>
    </source>
</evidence>
<reference evidence="6 7" key="1">
    <citation type="submission" date="2019-03" db="EMBL/GenBank/DDBJ databases">
        <authorList>
            <person name="Kim M.K.M."/>
        </authorList>
    </citation>
    <scope>NUCLEOTIDE SEQUENCE [LARGE SCALE GENOMIC DNA]</scope>
    <source>
        <strain evidence="6 7">18JY21-1</strain>
    </source>
</reference>
<keyword evidence="7" id="KW-1185">Reference proteome</keyword>
<name>A0A4R4ECW0_9BACL</name>
<dbReference type="PANTHER" id="PTHR42711:SF5">
    <property type="entry name" value="ABC TRANSPORTER ATP-BINDING PROTEIN NATA"/>
    <property type="match status" value="1"/>
</dbReference>
<dbReference type="InterPro" id="IPR003593">
    <property type="entry name" value="AAA+_ATPase"/>
</dbReference>
<sequence length="311" mass="34391">MNKVIEVSNLRKSYGTVEAVKGIDFYVNEGTLFAFLGPNGAGKSTTIDIICTLLQPNSGKVLINGLELGRDDDRIRSAIGVVFQDSVLDPLLTVKENLMTRGKFYGMSSTKLKQAIDEAAHAADVMDFLNRPYGKLSGGQRRRADIARALVNTPKILFLDEPTTGLDPQTRRSVWQTIQKLQKDKGMTVFLTTHYMEEAANADYVTVIDHGLIAAQGTPSELKERYSTDYLKLTAIDPDQLTQVLDASLTQYTMAQGAHLIKLTSTMDAIPLLNTYENYISGFEVVRGTMDDVFITITGSEVREDVEHRTA</sequence>
<proteinExistence type="inferred from homology"/>
<dbReference type="SMART" id="SM00382">
    <property type="entry name" value="AAA"/>
    <property type="match status" value="1"/>
</dbReference>
<evidence type="ECO:0000259" key="5">
    <source>
        <dbReference type="PROSITE" id="PS50893"/>
    </source>
</evidence>
<dbReference type="AlphaFoldDB" id="A0A4R4ECW0"/>
<keyword evidence="4 6" id="KW-0067">ATP-binding</keyword>
<dbReference type="RefSeq" id="WP_132418994.1">
    <property type="nucleotide sequence ID" value="NZ_SKFG01000016.1"/>
</dbReference>
<accession>A0A4R4ECW0</accession>
<dbReference type="Proteomes" id="UP000295418">
    <property type="component" value="Unassembled WGS sequence"/>
</dbReference>
<keyword evidence="3" id="KW-0547">Nucleotide-binding</keyword>
<dbReference type="GO" id="GO:0016887">
    <property type="term" value="F:ATP hydrolysis activity"/>
    <property type="evidence" value="ECO:0007669"/>
    <property type="project" value="InterPro"/>
</dbReference>
<dbReference type="InterPro" id="IPR027417">
    <property type="entry name" value="P-loop_NTPase"/>
</dbReference>
<dbReference type="PROSITE" id="PS50893">
    <property type="entry name" value="ABC_TRANSPORTER_2"/>
    <property type="match status" value="1"/>
</dbReference>
<dbReference type="Gene3D" id="3.40.50.300">
    <property type="entry name" value="P-loop containing nucleotide triphosphate hydrolases"/>
    <property type="match status" value="1"/>
</dbReference>
<dbReference type="InterPro" id="IPR003439">
    <property type="entry name" value="ABC_transporter-like_ATP-bd"/>
</dbReference>
<dbReference type="GO" id="GO:0005524">
    <property type="term" value="F:ATP binding"/>
    <property type="evidence" value="ECO:0007669"/>
    <property type="project" value="UniProtKB-KW"/>
</dbReference>
<evidence type="ECO:0000256" key="2">
    <source>
        <dbReference type="ARBA" id="ARBA00022448"/>
    </source>
</evidence>
<dbReference type="InterPro" id="IPR050763">
    <property type="entry name" value="ABC_transporter_ATP-binding"/>
</dbReference>
<evidence type="ECO:0000313" key="6">
    <source>
        <dbReference type="EMBL" id="TCZ75805.1"/>
    </source>
</evidence>
<comment type="caution">
    <text evidence="6">The sequence shown here is derived from an EMBL/GenBank/DDBJ whole genome shotgun (WGS) entry which is preliminary data.</text>
</comment>
<dbReference type="PANTHER" id="PTHR42711">
    <property type="entry name" value="ABC TRANSPORTER ATP-BINDING PROTEIN"/>
    <property type="match status" value="1"/>
</dbReference>
<evidence type="ECO:0000256" key="3">
    <source>
        <dbReference type="ARBA" id="ARBA00022741"/>
    </source>
</evidence>
<keyword evidence="2" id="KW-0813">Transport</keyword>
<comment type="similarity">
    <text evidence="1">Belongs to the ABC transporter superfamily.</text>
</comment>
<organism evidence="6 7">
    <name type="scientific">Paenibacillus albiflavus</name>
    <dbReference type="NCBI Taxonomy" id="2545760"/>
    <lineage>
        <taxon>Bacteria</taxon>
        <taxon>Bacillati</taxon>
        <taxon>Bacillota</taxon>
        <taxon>Bacilli</taxon>
        <taxon>Bacillales</taxon>
        <taxon>Paenibacillaceae</taxon>
        <taxon>Paenibacillus</taxon>
    </lineage>
</organism>
<dbReference type="SUPFAM" id="SSF52540">
    <property type="entry name" value="P-loop containing nucleoside triphosphate hydrolases"/>
    <property type="match status" value="1"/>
</dbReference>
<dbReference type="OrthoDB" id="9804819at2"/>
<feature type="domain" description="ABC transporter" evidence="5">
    <location>
        <begin position="5"/>
        <end position="235"/>
    </location>
</feature>
<evidence type="ECO:0000256" key="1">
    <source>
        <dbReference type="ARBA" id="ARBA00005417"/>
    </source>
</evidence>
<dbReference type="PROSITE" id="PS00211">
    <property type="entry name" value="ABC_TRANSPORTER_1"/>
    <property type="match status" value="1"/>
</dbReference>
<protein>
    <submittedName>
        <fullName evidence="6">ABC transporter ATP-binding protein</fullName>
    </submittedName>
</protein>
<dbReference type="EMBL" id="SKFG01000016">
    <property type="protein sequence ID" value="TCZ75805.1"/>
    <property type="molecule type" value="Genomic_DNA"/>
</dbReference>
<dbReference type="Pfam" id="PF00005">
    <property type="entry name" value="ABC_tran"/>
    <property type="match status" value="1"/>
</dbReference>
<evidence type="ECO:0000256" key="4">
    <source>
        <dbReference type="ARBA" id="ARBA00022840"/>
    </source>
</evidence>
<dbReference type="InterPro" id="IPR017871">
    <property type="entry name" value="ABC_transporter-like_CS"/>
</dbReference>